<protein>
    <submittedName>
        <fullName evidence="9">Iron complex transport system permease protein</fullName>
    </submittedName>
</protein>
<reference evidence="10" key="1">
    <citation type="submission" date="2016-10" db="EMBL/GenBank/DDBJ databases">
        <authorList>
            <person name="Varghese N."/>
            <person name="Submissions S."/>
        </authorList>
    </citation>
    <scope>NUCLEOTIDE SEQUENCE [LARGE SCALE GENOMIC DNA]</scope>
    <source>
        <strain evidence="10">DSM 9751</strain>
    </source>
</reference>
<dbReference type="SUPFAM" id="SSF81345">
    <property type="entry name" value="ABC transporter involved in vitamin B12 uptake, BtuC"/>
    <property type="match status" value="1"/>
</dbReference>
<feature type="transmembrane region" description="Helical" evidence="8">
    <location>
        <begin position="170"/>
        <end position="192"/>
    </location>
</feature>
<keyword evidence="5 8" id="KW-0812">Transmembrane</keyword>
<evidence type="ECO:0000256" key="4">
    <source>
        <dbReference type="ARBA" id="ARBA00022475"/>
    </source>
</evidence>
<keyword evidence="10" id="KW-1185">Reference proteome</keyword>
<feature type="transmembrane region" description="Helical" evidence="8">
    <location>
        <begin position="265"/>
        <end position="289"/>
    </location>
</feature>
<proteinExistence type="inferred from homology"/>
<dbReference type="InterPro" id="IPR037294">
    <property type="entry name" value="ABC_BtuC-like"/>
</dbReference>
<evidence type="ECO:0000256" key="8">
    <source>
        <dbReference type="SAM" id="Phobius"/>
    </source>
</evidence>
<comment type="subcellular location">
    <subcellularLocation>
        <location evidence="1">Cell membrane</location>
        <topology evidence="1">Multi-pass membrane protein</topology>
    </subcellularLocation>
</comment>
<keyword evidence="6 8" id="KW-1133">Transmembrane helix</keyword>
<feature type="transmembrane region" description="Helical" evidence="8">
    <location>
        <begin position="327"/>
        <end position="348"/>
    </location>
</feature>
<evidence type="ECO:0000256" key="7">
    <source>
        <dbReference type="ARBA" id="ARBA00023136"/>
    </source>
</evidence>
<dbReference type="RefSeq" id="WP_092314001.1">
    <property type="nucleotide sequence ID" value="NZ_FNTJ01000001.1"/>
</dbReference>
<evidence type="ECO:0000256" key="1">
    <source>
        <dbReference type="ARBA" id="ARBA00004651"/>
    </source>
</evidence>
<feature type="transmembrane region" description="Helical" evidence="8">
    <location>
        <begin position="137"/>
        <end position="158"/>
    </location>
</feature>
<dbReference type="GO" id="GO:0033214">
    <property type="term" value="P:siderophore-iron import into cell"/>
    <property type="evidence" value="ECO:0007669"/>
    <property type="project" value="TreeGrafter"/>
</dbReference>
<dbReference type="Pfam" id="PF01032">
    <property type="entry name" value="FecCD"/>
    <property type="match status" value="1"/>
</dbReference>
<dbReference type="PANTHER" id="PTHR30472">
    <property type="entry name" value="FERRIC ENTEROBACTIN TRANSPORT SYSTEM PERMEASE PROTEIN"/>
    <property type="match status" value="1"/>
</dbReference>
<comment type="similarity">
    <text evidence="2">Belongs to the binding-protein-dependent transport system permease family. FecCD subfamily.</text>
</comment>
<evidence type="ECO:0000256" key="6">
    <source>
        <dbReference type="ARBA" id="ARBA00022989"/>
    </source>
</evidence>
<dbReference type="EMBL" id="FNTJ01000001">
    <property type="protein sequence ID" value="SEB86994.1"/>
    <property type="molecule type" value="Genomic_DNA"/>
</dbReference>
<sequence>MTRAATEVQERIASGHYRKRHGRRVLLLSALALALLLSLALDITTGPSGLSLSRLLQVLWDPGSMPRVEAVIVWNVRLPYALMAVLVGAALALAGAEMQTVLDNPLASPFTLGVSAAAAFGAALAIVLGLGLPGVPAQYLISANAFLFALASVALLYLLARWRGFGVESLVLFGIALVFAFNALVALLQFVATQDSLQQLVFWTLGSLARASWEKLALLALALALCLPFSLRQSWALTALTLGEERARSFGIDVGRLRLLALLRISLLSALAVSFVGTIGFIGLIAPHIARLLVGEDHRLFLPASVLSGGLILSMASIASKALIPGVLVPVGIVTALVGIPFFMAIVMRNRRGVL</sequence>
<dbReference type="PANTHER" id="PTHR30472:SF25">
    <property type="entry name" value="ABC TRANSPORTER PERMEASE PROTEIN MJ0876-RELATED"/>
    <property type="match status" value="1"/>
</dbReference>
<dbReference type="FunFam" id="1.10.3470.10:FF:000001">
    <property type="entry name" value="Vitamin B12 ABC transporter permease BtuC"/>
    <property type="match status" value="1"/>
</dbReference>
<dbReference type="InterPro" id="IPR000522">
    <property type="entry name" value="ABC_transptr_permease_BtuC"/>
</dbReference>
<evidence type="ECO:0000256" key="2">
    <source>
        <dbReference type="ARBA" id="ARBA00007935"/>
    </source>
</evidence>
<feature type="transmembrane region" description="Helical" evidence="8">
    <location>
        <begin position="110"/>
        <end position="131"/>
    </location>
</feature>
<evidence type="ECO:0000313" key="10">
    <source>
        <dbReference type="Proteomes" id="UP000198982"/>
    </source>
</evidence>
<gene>
    <name evidence="9" type="ORF">SAMN05216178_2567</name>
</gene>
<name>A0A1H4MW63_9PSED</name>
<evidence type="ECO:0000256" key="3">
    <source>
        <dbReference type="ARBA" id="ARBA00022448"/>
    </source>
</evidence>
<dbReference type="GO" id="GO:0005886">
    <property type="term" value="C:plasma membrane"/>
    <property type="evidence" value="ECO:0007669"/>
    <property type="project" value="UniProtKB-SubCell"/>
</dbReference>
<dbReference type="CDD" id="cd06550">
    <property type="entry name" value="TM_ABC_iron-siderophores_like"/>
    <property type="match status" value="1"/>
</dbReference>
<feature type="transmembrane region" description="Helical" evidence="8">
    <location>
        <begin position="301"/>
        <end position="320"/>
    </location>
</feature>
<organism evidence="9 10">
    <name type="scientific">Pseudomonas saponiphila</name>
    <dbReference type="NCBI Taxonomy" id="556534"/>
    <lineage>
        <taxon>Bacteria</taxon>
        <taxon>Pseudomonadati</taxon>
        <taxon>Pseudomonadota</taxon>
        <taxon>Gammaproteobacteria</taxon>
        <taxon>Pseudomonadales</taxon>
        <taxon>Pseudomonadaceae</taxon>
        <taxon>Pseudomonas</taxon>
    </lineage>
</organism>
<feature type="transmembrane region" description="Helical" evidence="8">
    <location>
        <begin position="78"/>
        <end position="98"/>
    </location>
</feature>
<dbReference type="Proteomes" id="UP000198982">
    <property type="component" value="Unassembled WGS sequence"/>
</dbReference>
<evidence type="ECO:0000313" key="9">
    <source>
        <dbReference type="EMBL" id="SEB86994.1"/>
    </source>
</evidence>
<dbReference type="GO" id="GO:0022857">
    <property type="term" value="F:transmembrane transporter activity"/>
    <property type="evidence" value="ECO:0007669"/>
    <property type="project" value="InterPro"/>
</dbReference>
<keyword evidence="4" id="KW-1003">Cell membrane</keyword>
<keyword evidence="3" id="KW-0813">Transport</keyword>
<evidence type="ECO:0000256" key="5">
    <source>
        <dbReference type="ARBA" id="ARBA00022692"/>
    </source>
</evidence>
<dbReference type="Gene3D" id="1.10.3470.10">
    <property type="entry name" value="ABC transporter involved in vitamin B12 uptake, BtuC"/>
    <property type="match status" value="1"/>
</dbReference>
<keyword evidence="7 8" id="KW-0472">Membrane</keyword>
<dbReference type="AlphaFoldDB" id="A0A1H4MW63"/>
<accession>A0A1H4MW63</accession>